<organism evidence="6 7">
    <name type="scientific">Actinoplanes italicus</name>
    <dbReference type="NCBI Taxonomy" id="113567"/>
    <lineage>
        <taxon>Bacteria</taxon>
        <taxon>Bacillati</taxon>
        <taxon>Actinomycetota</taxon>
        <taxon>Actinomycetes</taxon>
        <taxon>Micromonosporales</taxon>
        <taxon>Micromonosporaceae</taxon>
        <taxon>Actinoplanes</taxon>
    </lineage>
</organism>
<dbReference type="InterPro" id="IPR015797">
    <property type="entry name" value="NUDIX_hydrolase-like_dom_sf"/>
</dbReference>
<accession>A0A2T0K0J8</accession>
<evidence type="ECO:0000256" key="1">
    <source>
        <dbReference type="ARBA" id="ARBA00001946"/>
    </source>
</evidence>
<protein>
    <submittedName>
        <fullName evidence="6">8-oxo-dGTP diphosphatase</fullName>
    </submittedName>
</protein>
<evidence type="ECO:0000256" key="2">
    <source>
        <dbReference type="ARBA" id="ARBA00005582"/>
    </source>
</evidence>
<dbReference type="CDD" id="cd18879">
    <property type="entry name" value="NUDIX_Hydrolase"/>
    <property type="match status" value="1"/>
</dbReference>
<sequence length="160" mass="17240">MRAEIGHDLLLLPGASAVVTDDDGRVLLARRSDNGRWSVPAGVIDPGEQPADTAVREVLEETGVRAEIVRLAGVATHPVVYPNGDRCEYLNVWFRCRAVGGAAGATDDESLEVGWFAPDELPELDEWSVLRISTALAESGPAWFTTAGEKHPALNRPDNL</sequence>
<keyword evidence="3 4" id="KW-0378">Hydrolase</keyword>
<gene>
    <name evidence="6" type="ORF">CLV67_120118</name>
</gene>
<dbReference type="Gene3D" id="3.90.79.10">
    <property type="entry name" value="Nucleoside Triphosphate Pyrophosphohydrolase"/>
    <property type="match status" value="1"/>
</dbReference>
<evidence type="ECO:0000256" key="3">
    <source>
        <dbReference type="ARBA" id="ARBA00022801"/>
    </source>
</evidence>
<dbReference type="PROSITE" id="PS00893">
    <property type="entry name" value="NUDIX_BOX"/>
    <property type="match status" value="1"/>
</dbReference>
<proteinExistence type="inferred from homology"/>
<dbReference type="Pfam" id="PF00293">
    <property type="entry name" value="NUDIX"/>
    <property type="match status" value="1"/>
</dbReference>
<evidence type="ECO:0000256" key="4">
    <source>
        <dbReference type="RuleBase" id="RU003476"/>
    </source>
</evidence>
<dbReference type="PANTHER" id="PTHR43046">
    <property type="entry name" value="GDP-MANNOSE MANNOSYL HYDROLASE"/>
    <property type="match status" value="1"/>
</dbReference>
<dbReference type="EMBL" id="PVMZ01000020">
    <property type="protein sequence ID" value="PRX16303.1"/>
    <property type="molecule type" value="Genomic_DNA"/>
</dbReference>
<reference evidence="6 7" key="1">
    <citation type="submission" date="2018-03" db="EMBL/GenBank/DDBJ databases">
        <title>Genomic Encyclopedia of Archaeal and Bacterial Type Strains, Phase II (KMG-II): from individual species to whole genera.</title>
        <authorList>
            <person name="Goeker M."/>
        </authorList>
    </citation>
    <scope>NUCLEOTIDE SEQUENCE [LARGE SCALE GENOMIC DNA]</scope>
    <source>
        <strain evidence="6 7">DSM 43146</strain>
    </source>
</reference>
<comment type="similarity">
    <text evidence="2 4">Belongs to the Nudix hydrolase family.</text>
</comment>
<dbReference type="InterPro" id="IPR020476">
    <property type="entry name" value="Nudix_hydrolase"/>
</dbReference>
<comment type="caution">
    <text evidence="6">The sequence shown here is derived from an EMBL/GenBank/DDBJ whole genome shotgun (WGS) entry which is preliminary data.</text>
</comment>
<dbReference type="SUPFAM" id="SSF55811">
    <property type="entry name" value="Nudix"/>
    <property type="match status" value="1"/>
</dbReference>
<dbReference type="PRINTS" id="PR00502">
    <property type="entry name" value="NUDIXFAMILY"/>
</dbReference>
<dbReference type="PANTHER" id="PTHR43046:SF16">
    <property type="entry name" value="ADP-RIBOSE PYROPHOSPHATASE YJHB-RELATED"/>
    <property type="match status" value="1"/>
</dbReference>
<evidence type="ECO:0000259" key="5">
    <source>
        <dbReference type="PROSITE" id="PS51462"/>
    </source>
</evidence>
<feature type="domain" description="Nudix hydrolase" evidence="5">
    <location>
        <begin position="10"/>
        <end position="138"/>
    </location>
</feature>
<dbReference type="InterPro" id="IPR020084">
    <property type="entry name" value="NUDIX_hydrolase_CS"/>
</dbReference>
<evidence type="ECO:0000313" key="7">
    <source>
        <dbReference type="Proteomes" id="UP000239415"/>
    </source>
</evidence>
<comment type="cofactor">
    <cofactor evidence="1">
        <name>Mg(2+)</name>
        <dbReference type="ChEBI" id="CHEBI:18420"/>
    </cofactor>
</comment>
<evidence type="ECO:0000313" key="6">
    <source>
        <dbReference type="EMBL" id="PRX16303.1"/>
    </source>
</evidence>
<dbReference type="GO" id="GO:0016787">
    <property type="term" value="F:hydrolase activity"/>
    <property type="evidence" value="ECO:0007669"/>
    <property type="project" value="UniProtKB-KW"/>
</dbReference>
<keyword evidence="7" id="KW-1185">Reference proteome</keyword>
<dbReference type="Proteomes" id="UP000239415">
    <property type="component" value="Unassembled WGS sequence"/>
</dbReference>
<dbReference type="AlphaFoldDB" id="A0A2T0K0J8"/>
<name>A0A2T0K0J8_9ACTN</name>
<dbReference type="InterPro" id="IPR000086">
    <property type="entry name" value="NUDIX_hydrolase_dom"/>
</dbReference>
<dbReference type="PROSITE" id="PS51462">
    <property type="entry name" value="NUDIX"/>
    <property type="match status" value="1"/>
</dbReference>